<dbReference type="Pfam" id="PF13692">
    <property type="entry name" value="Glyco_trans_1_4"/>
    <property type="match status" value="1"/>
</dbReference>
<sequence length="405" mass="47271">MDTVLFIGLVFPEPTSSAAGTRILQLINLYKELGYKVVFSSTAQKTENSFDLLSIDVAQYNIELNNSSFDDFLLRINPVIVVFDRFISEEQFGWRVANNCPKAIRILDSEDLHCLRYARHTAVKKDLVFHAKDLLEEPLALREIASIYRCDLTLIISEFEIEILQSIFKVDKSLFFYLPIFYSNKKQTITYEERKDFVFIGNFLHEPNYDAVVQLKMIWKEIRKELPGINMNIYGAYASPKINQLNNQREGFFIRGRASSVYEVLEQSRVLLAPLRFGAGIKGKLLEAMVVNTPSVTTSIGAEGISSSQYWNGYVAENTNDFIQKSITLYNEKQVWEESSKRGEKIIIQKFKKELYYNLFEECILDRRRHIDYYRNQNFIGRLLLQNQFATTKYMSKWIEEKNRK</sequence>
<protein>
    <submittedName>
        <fullName evidence="1">Glycosyltransferase</fullName>
    </submittedName>
</protein>
<dbReference type="EMBL" id="MTCY01000017">
    <property type="protein sequence ID" value="OWP77448.1"/>
    <property type="molecule type" value="Genomic_DNA"/>
</dbReference>
<dbReference type="Gene3D" id="3.40.50.2000">
    <property type="entry name" value="Glycogen Phosphorylase B"/>
    <property type="match status" value="1"/>
</dbReference>
<reference evidence="1 2" key="1">
    <citation type="journal article" date="2017" name="Infect. Genet. Evol.">
        <title>Comparative genome analysis of fish pathogen Flavobacterium columnare reveals extensive sequence diversity within the species.</title>
        <authorList>
            <person name="Kayansamruaj P."/>
            <person name="Dong H.T."/>
            <person name="Hirono I."/>
            <person name="Kondo H."/>
            <person name="Senapin S."/>
            <person name="Rodkhum C."/>
        </authorList>
    </citation>
    <scope>NUCLEOTIDE SEQUENCE [LARGE SCALE GENOMIC DNA]</scope>
    <source>
        <strain evidence="1 2">1214</strain>
    </source>
</reference>
<evidence type="ECO:0000313" key="2">
    <source>
        <dbReference type="Proteomes" id="UP000198034"/>
    </source>
</evidence>
<proteinExistence type="predicted"/>
<evidence type="ECO:0000313" key="1">
    <source>
        <dbReference type="EMBL" id="OWP77448.1"/>
    </source>
</evidence>
<accession>A0A246GB21</accession>
<keyword evidence="1" id="KW-0808">Transferase</keyword>
<dbReference type="SUPFAM" id="SSF53756">
    <property type="entry name" value="UDP-Glycosyltransferase/glycogen phosphorylase"/>
    <property type="match status" value="1"/>
</dbReference>
<dbReference type="GO" id="GO:0016740">
    <property type="term" value="F:transferase activity"/>
    <property type="evidence" value="ECO:0007669"/>
    <property type="project" value="UniProtKB-KW"/>
</dbReference>
<gene>
    <name evidence="1" type="ORF">BWK62_07450</name>
</gene>
<dbReference type="AlphaFoldDB" id="A0A246GB21"/>
<dbReference type="Proteomes" id="UP000198034">
    <property type="component" value="Unassembled WGS sequence"/>
</dbReference>
<organism evidence="1 2">
    <name type="scientific">Flavobacterium columnare</name>
    <dbReference type="NCBI Taxonomy" id="996"/>
    <lineage>
        <taxon>Bacteria</taxon>
        <taxon>Pseudomonadati</taxon>
        <taxon>Bacteroidota</taxon>
        <taxon>Flavobacteriia</taxon>
        <taxon>Flavobacteriales</taxon>
        <taxon>Flavobacteriaceae</taxon>
        <taxon>Flavobacterium</taxon>
    </lineage>
</organism>
<name>A0A246GB21_9FLAO</name>
<comment type="caution">
    <text evidence="1">The sequence shown here is derived from an EMBL/GenBank/DDBJ whole genome shotgun (WGS) entry which is preliminary data.</text>
</comment>